<dbReference type="GO" id="GO:0046872">
    <property type="term" value="F:metal ion binding"/>
    <property type="evidence" value="ECO:0007669"/>
    <property type="project" value="UniProtKB-KW"/>
</dbReference>
<dbReference type="SFLD" id="SFLDG01387">
    <property type="entry name" value="BtrN-like_SPASM_domain_contain"/>
    <property type="match status" value="1"/>
</dbReference>
<evidence type="ECO:0000259" key="7">
    <source>
        <dbReference type="PROSITE" id="PS51918"/>
    </source>
</evidence>
<keyword evidence="5" id="KW-0408">Iron</keyword>
<dbReference type="InterPro" id="IPR007197">
    <property type="entry name" value="rSAM"/>
</dbReference>
<sequence length="358" mass="41238">MQLMTNELVIHRLIASLTLRRLKNLFLTGSSFLLSAITGKTIIWGRPPILTIEPTNLCNLHCPLCTTGSGDMKRVQGRMSLETFQRILDLLGDDIFFLLLYHQGEPYLNSHFLNFVRLAKQKNIYCTTSTNGHFFDEASINATIDSGLDSMIVSIDGVTQESYERYRINGKLDKVLQGVKKFMEIKRQRKVKHPLIAVQFLVMKHNEHELPAMRKLAKELGVDRLLIKNIEVHSPDEAKEWLPQNEKFRRYDFDGQQLRVKNADKKSCPRPWLSTLINWDGGLVPCCFDKNGEFEMGNIHQVENFDQLWRNEKFLAFRTRLNTDRKSIDMCRNCNQGLGSFIPEFKILRTAGDGGSRS</sequence>
<gene>
    <name evidence="8" type="ORF">ENL21_09610</name>
</gene>
<dbReference type="GO" id="GO:0051536">
    <property type="term" value="F:iron-sulfur cluster binding"/>
    <property type="evidence" value="ECO:0007669"/>
    <property type="project" value="UniProtKB-KW"/>
</dbReference>
<dbReference type="SFLD" id="SFLDG01067">
    <property type="entry name" value="SPASM/twitch_domain_containing"/>
    <property type="match status" value="1"/>
</dbReference>
<dbReference type="InterPro" id="IPR023885">
    <property type="entry name" value="4Fe4S-binding_SPASM_dom"/>
</dbReference>
<evidence type="ECO:0000256" key="6">
    <source>
        <dbReference type="ARBA" id="ARBA00023014"/>
    </source>
</evidence>
<dbReference type="InterPro" id="IPR013785">
    <property type="entry name" value="Aldolase_TIM"/>
</dbReference>
<dbReference type="InterPro" id="IPR058240">
    <property type="entry name" value="rSAM_sf"/>
</dbReference>
<dbReference type="EMBL" id="DRTD01000723">
    <property type="protein sequence ID" value="HHE56027.1"/>
    <property type="molecule type" value="Genomic_DNA"/>
</dbReference>
<dbReference type="InterPro" id="IPR050377">
    <property type="entry name" value="Radical_SAM_PqqE_MftC-like"/>
</dbReference>
<evidence type="ECO:0000256" key="2">
    <source>
        <dbReference type="ARBA" id="ARBA00022485"/>
    </source>
</evidence>
<organism evidence="8">
    <name type="scientific">Caldithrix abyssi</name>
    <dbReference type="NCBI Taxonomy" id="187145"/>
    <lineage>
        <taxon>Bacteria</taxon>
        <taxon>Pseudomonadati</taxon>
        <taxon>Calditrichota</taxon>
        <taxon>Calditrichia</taxon>
        <taxon>Calditrichales</taxon>
        <taxon>Calditrichaceae</taxon>
        <taxon>Caldithrix</taxon>
    </lineage>
</organism>
<dbReference type="AlphaFoldDB" id="A0A7V5H5S2"/>
<keyword evidence="2" id="KW-0004">4Fe-4S</keyword>
<keyword evidence="6" id="KW-0411">Iron-sulfur</keyword>
<dbReference type="Pfam" id="PF13186">
    <property type="entry name" value="SPASM"/>
    <property type="match status" value="1"/>
</dbReference>
<evidence type="ECO:0000256" key="1">
    <source>
        <dbReference type="ARBA" id="ARBA00001966"/>
    </source>
</evidence>
<dbReference type="Pfam" id="PF04055">
    <property type="entry name" value="Radical_SAM"/>
    <property type="match status" value="1"/>
</dbReference>
<dbReference type="GO" id="GO:0003824">
    <property type="term" value="F:catalytic activity"/>
    <property type="evidence" value="ECO:0007669"/>
    <property type="project" value="InterPro"/>
</dbReference>
<keyword evidence="4" id="KW-0479">Metal-binding</keyword>
<evidence type="ECO:0000256" key="5">
    <source>
        <dbReference type="ARBA" id="ARBA00023004"/>
    </source>
</evidence>
<evidence type="ECO:0000256" key="4">
    <source>
        <dbReference type="ARBA" id="ARBA00022723"/>
    </source>
</evidence>
<dbReference type="PROSITE" id="PS51918">
    <property type="entry name" value="RADICAL_SAM"/>
    <property type="match status" value="1"/>
</dbReference>
<evidence type="ECO:0000256" key="3">
    <source>
        <dbReference type="ARBA" id="ARBA00022691"/>
    </source>
</evidence>
<proteinExistence type="predicted"/>
<dbReference type="InterPro" id="IPR034391">
    <property type="entry name" value="AdoMet-like_SPASM_containing"/>
</dbReference>
<dbReference type="SUPFAM" id="SSF102114">
    <property type="entry name" value="Radical SAM enzymes"/>
    <property type="match status" value="1"/>
</dbReference>
<dbReference type="Gene3D" id="3.20.20.70">
    <property type="entry name" value="Aldolase class I"/>
    <property type="match status" value="1"/>
</dbReference>
<protein>
    <submittedName>
        <fullName evidence="8">Radical SAM protein</fullName>
    </submittedName>
</protein>
<dbReference type="CDD" id="cd01335">
    <property type="entry name" value="Radical_SAM"/>
    <property type="match status" value="1"/>
</dbReference>
<dbReference type="PANTHER" id="PTHR11228:SF7">
    <property type="entry name" value="PQQA PEPTIDE CYCLASE"/>
    <property type="match status" value="1"/>
</dbReference>
<keyword evidence="3" id="KW-0949">S-adenosyl-L-methionine</keyword>
<accession>A0A7V5H5S2</accession>
<reference evidence="8" key="1">
    <citation type="journal article" date="2020" name="mSystems">
        <title>Genome- and Community-Level Interaction Insights into Carbon Utilization and Element Cycling Functions of Hydrothermarchaeota in Hydrothermal Sediment.</title>
        <authorList>
            <person name="Zhou Z."/>
            <person name="Liu Y."/>
            <person name="Xu W."/>
            <person name="Pan J."/>
            <person name="Luo Z.H."/>
            <person name="Li M."/>
        </authorList>
    </citation>
    <scope>NUCLEOTIDE SEQUENCE [LARGE SCALE GENOMIC DNA]</scope>
    <source>
        <strain evidence="8">HyVt-76</strain>
    </source>
</reference>
<evidence type="ECO:0000313" key="8">
    <source>
        <dbReference type="EMBL" id="HHE56027.1"/>
    </source>
</evidence>
<dbReference type="SFLD" id="SFLDS00029">
    <property type="entry name" value="Radical_SAM"/>
    <property type="match status" value="1"/>
</dbReference>
<name>A0A7V5H5S2_CALAY</name>
<feature type="domain" description="Radical SAM core" evidence="7">
    <location>
        <begin position="44"/>
        <end position="261"/>
    </location>
</feature>
<dbReference type="Proteomes" id="UP000886111">
    <property type="component" value="Unassembled WGS sequence"/>
</dbReference>
<comment type="cofactor">
    <cofactor evidence="1">
        <name>[4Fe-4S] cluster</name>
        <dbReference type="ChEBI" id="CHEBI:49883"/>
    </cofactor>
</comment>
<dbReference type="PANTHER" id="PTHR11228">
    <property type="entry name" value="RADICAL SAM DOMAIN PROTEIN"/>
    <property type="match status" value="1"/>
</dbReference>
<comment type="caution">
    <text evidence="8">The sequence shown here is derived from an EMBL/GenBank/DDBJ whole genome shotgun (WGS) entry which is preliminary data.</text>
</comment>